<accession>A0A4V6A2Q8</accession>
<keyword evidence="2" id="KW-1185">Reference proteome</keyword>
<organism evidence="1 2">
    <name type="scientific">Steinernema carpocapsae</name>
    <name type="common">Entomopathogenic nematode</name>
    <dbReference type="NCBI Taxonomy" id="34508"/>
    <lineage>
        <taxon>Eukaryota</taxon>
        <taxon>Metazoa</taxon>
        <taxon>Ecdysozoa</taxon>
        <taxon>Nematoda</taxon>
        <taxon>Chromadorea</taxon>
        <taxon>Rhabditida</taxon>
        <taxon>Tylenchina</taxon>
        <taxon>Panagrolaimomorpha</taxon>
        <taxon>Strongyloidoidea</taxon>
        <taxon>Steinernematidae</taxon>
        <taxon>Steinernema</taxon>
    </lineage>
</organism>
<gene>
    <name evidence="1" type="ORF">L596_014205</name>
</gene>
<comment type="caution">
    <text evidence="1">The sequence shown here is derived from an EMBL/GenBank/DDBJ whole genome shotgun (WGS) entry which is preliminary data.</text>
</comment>
<sequence length="110" mass="12643">MFKKPIPFPSFTLHNNIFNNSIYLSNRDINPIVIRIVQKLLVVSLSVELPVLDYLRHSVVNEPLRSVHDQNIARSQVEGVHWVVKVGPSGKVNRRLTKTERDERTGEIAF</sequence>
<dbReference type="AlphaFoldDB" id="A0A4V6A2Q8"/>
<protein>
    <submittedName>
        <fullName evidence="1">Uncharacterized protein</fullName>
    </submittedName>
</protein>
<evidence type="ECO:0000313" key="2">
    <source>
        <dbReference type="Proteomes" id="UP000298663"/>
    </source>
</evidence>
<evidence type="ECO:0000313" key="1">
    <source>
        <dbReference type="EMBL" id="TKR80075.1"/>
    </source>
</evidence>
<name>A0A4V6A2Q8_STECR</name>
<dbReference type="Proteomes" id="UP000298663">
    <property type="component" value="Unassembled WGS sequence"/>
</dbReference>
<reference evidence="1 2" key="2">
    <citation type="journal article" date="2019" name="G3 (Bethesda)">
        <title>Hybrid Assembly of the Genome of the Entomopathogenic Nematode Steinernema carpocapsae Identifies the X-Chromosome.</title>
        <authorList>
            <person name="Serra L."/>
            <person name="Macchietto M."/>
            <person name="Macias-Munoz A."/>
            <person name="McGill C.J."/>
            <person name="Rodriguez I.M."/>
            <person name="Rodriguez B."/>
            <person name="Murad R."/>
            <person name="Mortazavi A."/>
        </authorList>
    </citation>
    <scope>NUCLEOTIDE SEQUENCE [LARGE SCALE GENOMIC DNA]</scope>
    <source>
        <strain evidence="1 2">ALL</strain>
    </source>
</reference>
<dbReference type="EMBL" id="AZBU02000004">
    <property type="protein sequence ID" value="TKR80075.1"/>
    <property type="molecule type" value="Genomic_DNA"/>
</dbReference>
<reference evidence="1 2" key="1">
    <citation type="journal article" date="2015" name="Genome Biol.">
        <title>Comparative genomics of Steinernema reveals deeply conserved gene regulatory networks.</title>
        <authorList>
            <person name="Dillman A.R."/>
            <person name="Macchietto M."/>
            <person name="Porter C.F."/>
            <person name="Rogers A."/>
            <person name="Williams B."/>
            <person name="Antoshechkin I."/>
            <person name="Lee M.M."/>
            <person name="Goodwin Z."/>
            <person name="Lu X."/>
            <person name="Lewis E.E."/>
            <person name="Goodrich-Blair H."/>
            <person name="Stock S.P."/>
            <person name="Adams B.J."/>
            <person name="Sternberg P.W."/>
            <person name="Mortazavi A."/>
        </authorList>
    </citation>
    <scope>NUCLEOTIDE SEQUENCE [LARGE SCALE GENOMIC DNA]</scope>
    <source>
        <strain evidence="1 2">ALL</strain>
    </source>
</reference>
<proteinExistence type="predicted"/>